<dbReference type="Pfam" id="PF05448">
    <property type="entry name" value="AXE1"/>
    <property type="match status" value="1"/>
</dbReference>
<accession>A0A953L9I2</accession>
<dbReference type="InterPro" id="IPR050261">
    <property type="entry name" value="FrsA_esterase"/>
</dbReference>
<dbReference type="RefSeq" id="WP_222580410.1">
    <property type="nucleotide sequence ID" value="NZ_JAHVHU010000010.1"/>
</dbReference>
<proteinExistence type="predicted"/>
<dbReference type="Gene3D" id="3.40.50.1820">
    <property type="entry name" value="alpha/beta hydrolase"/>
    <property type="match status" value="2"/>
</dbReference>
<evidence type="ECO:0000313" key="3">
    <source>
        <dbReference type="Proteomes" id="UP000753961"/>
    </source>
</evidence>
<protein>
    <submittedName>
        <fullName evidence="2">Acetylxylan esterase</fullName>
    </submittedName>
</protein>
<dbReference type="InterPro" id="IPR029058">
    <property type="entry name" value="AB_hydrolase_fold"/>
</dbReference>
<name>A0A953L9I2_9BACT</name>
<comment type="caution">
    <text evidence="2">The sequence shown here is derived from an EMBL/GenBank/DDBJ whole genome shotgun (WGS) entry which is preliminary data.</text>
</comment>
<dbReference type="EMBL" id="JAHVHU010000010">
    <property type="protein sequence ID" value="MBY5958875.1"/>
    <property type="molecule type" value="Genomic_DNA"/>
</dbReference>
<dbReference type="InterPro" id="IPR008391">
    <property type="entry name" value="AXE1_dom"/>
</dbReference>
<dbReference type="PANTHER" id="PTHR22946">
    <property type="entry name" value="DIENELACTONE HYDROLASE DOMAIN-CONTAINING PROTEIN-RELATED"/>
    <property type="match status" value="1"/>
</dbReference>
<feature type="domain" description="Acetyl xylan esterase" evidence="1">
    <location>
        <begin position="150"/>
        <end position="320"/>
    </location>
</feature>
<dbReference type="SUPFAM" id="SSF53474">
    <property type="entry name" value="alpha/beta-Hydrolases"/>
    <property type="match status" value="1"/>
</dbReference>
<dbReference type="Proteomes" id="UP000753961">
    <property type="component" value="Unassembled WGS sequence"/>
</dbReference>
<evidence type="ECO:0000259" key="1">
    <source>
        <dbReference type="Pfam" id="PF05448"/>
    </source>
</evidence>
<gene>
    <name evidence="2" type="ORF">KUV50_12055</name>
</gene>
<evidence type="ECO:0000313" key="2">
    <source>
        <dbReference type="EMBL" id="MBY5958875.1"/>
    </source>
</evidence>
<organism evidence="2 3">
    <name type="scientific">Membranihabitans marinus</name>
    <dbReference type="NCBI Taxonomy" id="1227546"/>
    <lineage>
        <taxon>Bacteria</taxon>
        <taxon>Pseudomonadati</taxon>
        <taxon>Bacteroidota</taxon>
        <taxon>Saprospiria</taxon>
        <taxon>Saprospirales</taxon>
        <taxon>Saprospiraceae</taxon>
        <taxon>Membranihabitans</taxon>
    </lineage>
</organism>
<keyword evidence="3" id="KW-1185">Reference proteome</keyword>
<reference evidence="2" key="1">
    <citation type="submission" date="2021-06" db="EMBL/GenBank/DDBJ databases">
        <title>44 bacteria genomes isolated from Dapeng, Shenzhen.</title>
        <authorList>
            <person name="Zheng W."/>
            <person name="Yu S."/>
            <person name="Huang Y."/>
        </authorList>
    </citation>
    <scope>NUCLEOTIDE SEQUENCE</scope>
    <source>
        <strain evidence="2">DP5N28-2</strain>
    </source>
</reference>
<dbReference type="AlphaFoldDB" id="A0A953L9I2"/>
<dbReference type="PANTHER" id="PTHR22946:SF8">
    <property type="entry name" value="ACETYL XYLAN ESTERASE DOMAIN-CONTAINING PROTEIN"/>
    <property type="match status" value="1"/>
</dbReference>
<sequence length="740" mass="83463">MKDLNATIMMRTSLTNPCFIVPHIRAGVGENLLVRRNFSVGRNLNPIVIASICLFLLFAGNRTIQAQERDLDVYPYWNSYQTDVTNTLYKVLANRAFEQLDERKKNIDGLNSKQAWLDRQQYVKSTLAEIVGPFPEKTPLNPVITDTLYQDGMRIEKLYYESRPGYYVTAMFCRPEKTTDPLPAILFCSGHASEGFRSETYQHMIFNYVKKGFAVLAFDPIGQGERIRYLDENGKPRMGATHEHSYPGSQAFLAGISPANYFIWDGIRSVDYLLSRNDVDPDRLGITGRSGGGTQTAYIAAVDDRIYAAAPECYITTFDKLLKSRGPQDAEQNLMYGISKGIDMPDYIEVRAPKPTLIVSTTRDIFSIQGVRDTYEEAQKAYKFLGKPTHLQKIEDDAGHASTVQNREATYAFFQKHLRNPGSSKDEEVQLFDLKELWVTSKGNLYKEWGGEDMYSLTIKDFNDQNVEQPASKVDLRIKIIELSGYQSDFDPSEVVFSGRTQYKDIAVEKYLVQGSGDYYLPVVWMKPHQSNNKVILWVDSEGKKEIGKSGGSVDRWLQSGYSVVLSDLSGIGELGGGYPGGDARIQKVPLNIWYAGILTDKSLAALHGEEIARLRDFINRSKENLGDLILFAGGLAGPELLHIAFLEDWEERVVLIESLASYRSILDDREYDARYLMSAVAGGIQYYDIPDLINSFDNNILIVDPVNGADKTYKGKELPAAVFSSNENDRFEKIRAWIE</sequence>